<dbReference type="InterPro" id="IPR011047">
    <property type="entry name" value="Quinoprotein_ADH-like_sf"/>
</dbReference>
<dbReference type="EMBL" id="LR725215">
    <property type="protein sequence ID" value="VWO95919.1"/>
    <property type="molecule type" value="Genomic_DNA"/>
</dbReference>
<evidence type="ECO:0000313" key="2">
    <source>
        <dbReference type="EMBL" id="VWO95919.1"/>
    </source>
</evidence>
<dbReference type="SUPFAM" id="SSF50998">
    <property type="entry name" value="Quinoprotein alcohol dehydrogenase-like"/>
    <property type="match status" value="1"/>
</dbReference>
<organism evidence="2">
    <name type="scientific">Ganoderma boninense</name>
    <dbReference type="NCBI Taxonomy" id="34458"/>
    <lineage>
        <taxon>Eukaryota</taxon>
        <taxon>Fungi</taxon>
        <taxon>Dikarya</taxon>
        <taxon>Basidiomycota</taxon>
        <taxon>Agaricomycotina</taxon>
        <taxon>Agaricomycetes</taxon>
        <taxon>Polyporales</taxon>
        <taxon>Polyporaceae</taxon>
        <taxon>Ganoderma</taxon>
    </lineage>
</organism>
<feature type="compositionally biased region" description="Polar residues" evidence="1">
    <location>
        <begin position="48"/>
        <end position="65"/>
    </location>
</feature>
<evidence type="ECO:0000256" key="1">
    <source>
        <dbReference type="SAM" id="MobiDB-lite"/>
    </source>
</evidence>
<gene>
    <name evidence="2" type="primary">I1RDG6</name>
</gene>
<reference evidence="2" key="1">
    <citation type="submission" date="2019-10" db="EMBL/GenBank/DDBJ databases">
        <authorList>
            <person name="Nor Muhammad N."/>
        </authorList>
    </citation>
    <scope>NUCLEOTIDE SEQUENCE</scope>
</reference>
<accession>A0A5K1JUW3</accession>
<sequence>MHHFFYRQPALVGFKITVVSLAFSFDGSSVARGSSRGECCRVNLAPGSQHQNLTCSRPSPSVDTDNVNDGDDPYWGGPQTPPQARDTIAAFNPSIRSACLATYRVGRGGINAVDVETGSVVAYMGGKMFELMHMRDVSLSRPTANSSSECRQWA</sequence>
<proteinExistence type="predicted"/>
<name>A0A5K1JUW3_9APHY</name>
<dbReference type="AlphaFoldDB" id="A0A5K1JUW3"/>
<feature type="region of interest" description="Disordered" evidence="1">
    <location>
        <begin position="48"/>
        <end position="81"/>
    </location>
</feature>
<protein>
    <submittedName>
        <fullName evidence="2">Uncharacterized protein</fullName>
    </submittedName>
</protein>